<dbReference type="RefSeq" id="WP_112256591.1">
    <property type="nucleotide sequence ID" value="NZ_QMIG01000001.1"/>
</dbReference>
<gene>
    <name evidence="1" type="ORF">DPM12_02180</name>
</gene>
<dbReference type="OrthoDB" id="1650177at2"/>
<dbReference type="Proteomes" id="UP000250462">
    <property type="component" value="Unassembled WGS sequence"/>
</dbReference>
<dbReference type="Pfam" id="PF01547">
    <property type="entry name" value="SBP_bac_1"/>
    <property type="match status" value="1"/>
</dbReference>
<keyword evidence="2" id="KW-1185">Reference proteome</keyword>
<organism evidence="1 2">
    <name type="scientific">Phytoactinopolyspora halophila</name>
    <dbReference type="NCBI Taxonomy" id="1981511"/>
    <lineage>
        <taxon>Bacteria</taxon>
        <taxon>Bacillati</taxon>
        <taxon>Actinomycetota</taxon>
        <taxon>Actinomycetes</taxon>
        <taxon>Jiangellales</taxon>
        <taxon>Jiangellaceae</taxon>
        <taxon>Phytoactinopolyspora</taxon>
    </lineage>
</organism>
<dbReference type="InterPro" id="IPR006059">
    <property type="entry name" value="SBP"/>
</dbReference>
<comment type="caution">
    <text evidence="1">The sequence shown here is derived from an EMBL/GenBank/DDBJ whole genome shotgun (WGS) entry which is preliminary data.</text>
</comment>
<evidence type="ECO:0000313" key="2">
    <source>
        <dbReference type="Proteomes" id="UP000250462"/>
    </source>
</evidence>
<reference evidence="1 2" key="1">
    <citation type="submission" date="2018-06" db="EMBL/GenBank/DDBJ databases">
        <title>Phytoactinopolyspora halophila sp. nov., a novel halophilic actinomycete isolated from a saline soil in China.</title>
        <authorList>
            <person name="Tang S.-K."/>
        </authorList>
    </citation>
    <scope>NUCLEOTIDE SEQUENCE [LARGE SCALE GENOMIC DNA]</scope>
    <source>
        <strain evidence="1 2">YIM 96934</strain>
    </source>
</reference>
<dbReference type="PANTHER" id="PTHR43649:SF11">
    <property type="entry name" value="ABC TRANSPORTER SUBSTRATE-BINDING PROTEIN YESO-RELATED"/>
    <property type="match status" value="1"/>
</dbReference>
<dbReference type="Gene3D" id="3.40.190.10">
    <property type="entry name" value="Periplasmic binding protein-like II"/>
    <property type="match status" value="2"/>
</dbReference>
<proteinExistence type="predicted"/>
<dbReference type="PANTHER" id="PTHR43649">
    <property type="entry name" value="ARABINOSE-BINDING PROTEIN-RELATED"/>
    <property type="match status" value="1"/>
</dbReference>
<dbReference type="AlphaFoldDB" id="A0A329R2S6"/>
<sequence length="438" mass="46892">MMRCNDARAFGRRAAGCAMVTTLLMVTACGGDSDSAEAGGDVTLRFAWWGNQERAELTQQAIDVFTEENPNIGIEPESVDFDSYFDRLATSVAADDAPDVFTLGGAYPREYGDRGALLDLSTVEEHLSLDNIDEAALSNGFFSGVQYGVPTGVNTYAVVANPEVFEEAGVEMPDDDTWTWDDFVEIAQEISDNTPDDTYGAVDPTGSDALDLYSRQRGESLYTEDGEVGISEETVQDWWDMTSAMSESGATPPASITAELAGQAAPEQTLMGRGLAGMQLDWSNQLNALRSASGAPLELLRAPGETSNEAPGMWLQASQVYAIGANTDHPEEAAQLVDFLVNSVEAAEFTKADRGIPANSEVLEAITPKLDEDTTVQSEFVAEVTPEVGDALIIGPTGSTETPFILERLNDEVLFGRVGTADAASQFVERVAEEIDQG</sequence>
<dbReference type="EMBL" id="QMIG01000001">
    <property type="protein sequence ID" value="RAW18880.1"/>
    <property type="molecule type" value="Genomic_DNA"/>
</dbReference>
<accession>A0A329R2S6</accession>
<dbReference type="SUPFAM" id="SSF53850">
    <property type="entry name" value="Periplasmic binding protein-like II"/>
    <property type="match status" value="1"/>
</dbReference>
<protein>
    <submittedName>
        <fullName evidence="1">Sugar ABC transporter substrate-binding protein</fullName>
    </submittedName>
</protein>
<name>A0A329R2S6_9ACTN</name>
<evidence type="ECO:0000313" key="1">
    <source>
        <dbReference type="EMBL" id="RAW18880.1"/>
    </source>
</evidence>
<dbReference type="PROSITE" id="PS51257">
    <property type="entry name" value="PROKAR_LIPOPROTEIN"/>
    <property type="match status" value="1"/>
</dbReference>
<dbReference type="InterPro" id="IPR050490">
    <property type="entry name" value="Bact_solute-bd_prot1"/>
</dbReference>